<dbReference type="EMBL" id="OZ019901">
    <property type="protein sequence ID" value="CAK9236847.1"/>
    <property type="molecule type" value="Genomic_DNA"/>
</dbReference>
<evidence type="ECO:0008006" key="15">
    <source>
        <dbReference type="Google" id="ProtNLM"/>
    </source>
</evidence>
<comment type="subcellular location">
    <subcellularLocation>
        <location evidence="1">Golgi apparatus membrane</location>
        <topology evidence="1">Single-pass type II membrane protein</topology>
    </subcellularLocation>
</comment>
<evidence type="ECO:0000313" key="13">
    <source>
        <dbReference type="EMBL" id="CAK9236847.1"/>
    </source>
</evidence>
<keyword evidence="3" id="KW-0328">Glycosyltransferase</keyword>
<accession>A0ABP0V5N4</accession>
<evidence type="ECO:0000313" key="14">
    <source>
        <dbReference type="Proteomes" id="UP001497512"/>
    </source>
</evidence>
<keyword evidence="6" id="KW-0735">Signal-anchor</keyword>
<evidence type="ECO:0000256" key="8">
    <source>
        <dbReference type="ARBA" id="ARBA00023034"/>
    </source>
</evidence>
<keyword evidence="5 12" id="KW-0812">Transmembrane</keyword>
<sequence length="476" mass="53993">MGILGTAAGRAKQELLPSTIASSPVMFSCEISLRVRVFLFTIFLIFITALSILCSQLLVMSQSSSTSAAAIDYWAMTTAFYTTAADDKSSSLNSETTTRFLSEIAAIDPSERLMRLQTQDLLAAQTPSEYDKRQLYVSTKDPQYNFRVQLAQISTSRYIPFWPQFKRLLRTWAETKSRSVDPQQVMHSLVSQIQAPIRRHYQQQQLDSGTRELEKQQQPQQQPSRLNRTTQMISRYRNCAVVGNSGILLQQSYGSAIDAHEMVMRLNNARTVGFEKFVGSKTTISFLNSNILHRCSFRSDCFCHPYGANVPIVLYICQVIHLMDIAMCGNVHKAAPLLVTDPLFDSLIAKIVKWYSVKEFMQKTGESFARWNSVHDGENFHYSSGMQAVMLAMGICEEVDLFGFGKDDGSQHHYHTRQKEELGLHDYEAEYRIYEHLSSLKQQQKQAPGDSNFVATHKLPFLNGSGFELPPLHVFR</sequence>
<evidence type="ECO:0000256" key="6">
    <source>
        <dbReference type="ARBA" id="ARBA00022968"/>
    </source>
</evidence>
<evidence type="ECO:0000256" key="1">
    <source>
        <dbReference type="ARBA" id="ARBA00004323"/>
    </source>
</evidence>
<feature type="region of interest" description="Disordered" evidence="11">
    <location>
        <begin position="204"/>
        <end position="228"/>
    </location>
</feature>
<feature type="transmembrane region" description="Helical" evidence="12">
    <location>
        <begin position="37"/>
        <end position="59"/>
    </location>
</feature>
<keyword evidence="14" id="KW-1185">Reference proteome</keyword>
<evidence type="ECO:0000256" key="7">
    <source>
        <dbReference type="ARBA" id="ARBA00022989"/>
    </source>
</evidence>
<evidence type="ECO:0000256" key="11">
    <source>
        <dbReference type="SAM" id="MobiDB-lite"/>
    </source>
</evidence>
<keyword evidence="9 12" id="KW-0472">Membrane</keyword>
<dbReference type="PANTHER" id="PTHR46779:SF1">
    <property type="entry name" value="BETA-1,6-GALACTOSYLTRANSFERASE GALT29A"/>
    <property type="match status" value="1"/>
</dbReference>
<evidence type="ECO:0000256" key="10">
    <source>
        <dbReference type="ARBA" id="ARBA00023180"/>
    </source>
</evidence>
<dbReference type="InterPro" id="IPR038578">
    <property type="entry name" value="GT29-like_sf"/>
</dbReference>
<protein>
    <recommendedName>
        <fullName evidence="15">Sialyltransferase-like protein</fullName>
    </recommendedName>
</protein>
<keyword evidence="10" id="KW-0325">Glycoprotein</keyword>
<keyword evidence="7 12" id="KW-1133">Transmembrane helix</keyword>
<evidence type="ECO:0000256" key="3">
    <source>
        <dbReference type="ARBA" id="ARBA00022676"/>
    </source>
</evidence>
<keyword evidence="8" id="KW-0333">Golgi apparatus</keyword>
<dbReference type="Pfam" id="PF00777">
    <property type="entry name" value="Glyco_transf_29"/>
    <property type="match status" value="1"/>
</dbReference>
<gene>
    <name evidence="13" type="ORF">CSSPTR1EN2_LOCUS23247</name>
</gene>
<evidence type="ECO:0000256" key="9">
    <source>
        <dbReference type="ARBA" id="ARBA00023136"/>
    </source>
</evidence>
<dbReference type="CDD" id="cd19952">
    <property type="entry name" value="GT29"/>
    <property type="match status" value="1"/>
</dbReference>
<evidence type="ECO:0000256" key="12">
    <source>
        <dbReference type="SAM" id="Phobius"/>
    </source>
</evidence>
<evidence type="ECO:0000256" key="5">
    <source>
        <dbReference type="ARBA" id="ARBA00022692"/>
    </source>
</evidence>
<evidence type="ECO:0000256" key="2">
    <source>
        <dbReference type="ARBA" id="ARBA00006003"/>
    </source>
</evidence>
<keyword evidence="4" id="KW-0808">Transferase</keyword>
<organism evidence="13 14">
    <name type="scientific">Sphagnum troendelagicum</name>
    <dbReference type="NCBI Taxonomy" id="128251"/>
    <lineage>
        <taxon>Eukaryota</taxon>
        <taxon>Viridiplantae</taxon>
        <taxon>Streptophyta</taxon>
        <taxon>Embryophyta</taxon>
        <taxon>Bryophyta</taxon>
        <taxon>Sphagnophytina</taxon>
        <taxon>Sphagnopsida</taxon>
        <taxon>Sphagnales</taxon>
        <taxon>Sphagnaceae</taxon>
        <taxon>Sphagnum</taxon>
    </lineage>
</organism>
<dbReference type="PANTHER" id="PTHR46779">
    <property type="entry name" value="BETA-1,6-GALACTOSYLTRANSFERASE GALT29A"/>
    <property type="match status" value="1"/>
</dbReference>
<comment type="similarity">
    <text evidence="2">Belongs to the glycosyltransferase 29 family.</text>
</comment>
<reference evidence="13" key="1">
    <citation type="submission" date="2024-02" db="EMBL/GenBank/DDBJ databases">
        <authorList>
            <consortium name="ELIXIR-Norway"/>
            <consortium name="Elixir Norway"/>
        </authorList>
    </citation>
    <scope>NUCLEOTIDE SEQUENCE</scope>
</reference>
<name>A0ABP0V5N4_9BRYO</name>
<dbReference type="Gene3D" id="3.90.1480.20">
    <property type="entry name" value="Glycosyl transferase family 29"/>
    <property type="match status" value="1"/>
</dbReference>
<dbReference type="Proteomes" id="UP001497512">
    <property type="component" value="Chromosome 9"/>
</dbReference>
<dbReference type="InterPro" id="IPR001675">
    <property type="entry name" value="Glyco_trans_29"/>
</dbReference>
<evidence type="ECO:0000256" key="4">
    <source>
        <dbReference type="ARBA" id="ARBA00022679"/>
    </source>
</evidence>
<proteinExistence type="inferred from homology"/>